<reference evidence="10" key="1">
    <citation type="journal article" date="2019" name="Int. J. Syst. Evol. Microbiol.">
        <title>The Global Catalogue of Microorganisms (GCM) 10K type strain sequencing project: providing services to taxonomists for standard genome sequencing and annotation.</title>
        <authorList>
            <consortium name="The Broad Institute Genomics Platform"/>
            <consortium name="The Broad Institute Genome Sequencing Center for Infectious Disease"/>
            <person name="Wu L."/>
            <person name="Ma J."/>
        </authorList>
    </citation>
    <scope>NUCLEOTIDE SEQUENCE [LARGE SCALE GENOMIC DNA]</scope>
    <source>
        <strain evidence="10">JCM 10673</strain>
    </source>
</reference>
<proteinExistence type="inferred from homology"/>
<dbReference type="RefSeq" id="WP_344046630.1">
    <property type="nucleotide sequence ID" value="NZ_BAAAHG010000003.1"/>
</dbReference>
<keyword evidence="10" id="KW-1185">Reference proteome</keyword>
<comment type="similarity">
    <text evidence="7">Belongs to the binding-protein-dependent transport system permease family.</text>
</comment>
<evidence type="ECO:0000256" key="2">
    <source>
        <dbReference type="ARBA" id="ARBA00022448"/>
    </source>
</evidence>
<dbReference type="Pfam" id="PF00528">
    <property type="entry name" value="BPD_transp_1"/>
    <property type="match status" value="1"/>
</dbReference>
<keyword evidence="5 7" id="KW-1133">Transmembrane helix</keyword>
<comment type="caution">
    <text evidence="9">The sequence shown here is derived from an EMBL/GenBank/DDBJ whole genome shotgun (WGS) entry which is preliminary data.</text>
</comment>
<evidence type="ECO:0000313" key="10">
    <source>
        <dbReference type="Proteomes" id="UP001501005"/>
    </source>
</evidence>
<evidence type="ECO:0000256" key="3">
    <source>
        <dbReference type="ARBA" id="ARBA00022475"/>
    </source>
</evidence>
<dbReference type="SUPFAM" id="SSF161098">
    <property type="entry name" value="MetI-like"/>
    <property type="match status" value="1"/>
</dbReference>
<gene>
    <name evidence="9" type="ORF">GCM10009549_07240</name>
</gene>
<accession>A0ABP3YVX3</accession>
<dbReference type="CDD" id="cd06261">
    <property type="entry name" value="TM_PBP2"/>
    <property type="match status" value="1"/>
</dbReference>
<dbReference type="Proteomes" id="UP001501005">
    <property type="component" value="Unassembled WGS sequence"/>
</dbReference>
<keyword evidence="4 7" id="KW-0812">Transmembrane</keyword>
<dbReference type="PROSITE" id="PS50928">
    <property type="entry name" value="ABC_TM1"/>
    <property type="match status" value="1"/>
</dbReference>
<feature type="domain" description="ABC transmembrane type-1" evidence="8">
    <location>
        <begin position="94"/>
        <end position="344"/>
    </location>
</feature>
<keyword evidence="2 7" id="KW-0813">Transport</keyword>
<evidence type="ECO:0000259" key="8">
    <source>
        <dbReference type="PROSITE" id="PS50928"/>
    </source>
</evidence>
<evidence type="ECO:0000313" key="9">
    <source>
        <dbReference type="EMBL" id="GAA0904049.1"/>
    </source>
</evidence>
<keyword evidence="6 7" id="KW-0472">Membrane</keyword>
<evidence type="ECO:0000256" key="5">
    <source>
        <dbReference type="ARBA" id="ARBA00022989"/>
    </source>
</evidence>
<name>A0ABP3YVX3_9ACTN</name>
<dbReference type="InterPro" id="IPR035906">
    <property type="entry name" value="MetI-like_sf"/>
</dbReference>
<dbReference type="EMBL" id="BAAAHG010000003">
    <property type="protein sequence ID" value="GAA0904049.1"/>
    <property type="molecule type" value="Genomic_DNA"/>
</dbReference>
<dbReference type="PANTHER" id="PTHR30193">
    <property type="entry name" value="ABC TRANSPORTER PERMEASE PROTEIN"/>
    <property type="match status" value="1"/>
</dbReference>
<feature type="transmembrane region" description="Helical" evidence="7">
    <location>
        <begin position="131"/>
        <end position="151"/>
    </location>
</feature>
<comment type="subcellular location">
    <subcellularLocation>
        <location evidence="1 7">Cell membrane</location>
        <topology evidence="1 7">Multi-pass membrane protein</topology>
    </subcellularLocation>
</comment>
<evidence type="ECO:0000256" key="6">
    <source>
        <dbReference type="ARBA" id="ARBA00023136"/>
    </source>
</evidence>
<evidence type="ECO:0000256" key="7">
    <source>
        <dbReference type="RuleBase" id="RU363032"/>
    </source>
</evidence>
<dbReference type="InterPro" id="IPR051393">
    <property type="entry name" value="ABC_transporter_permease"/>
</dbReference>
<organism evidence="9 10">
    <name type="scientific">Streptomyces thermoalcalitolerans</name>
    <dbReference type="NCBI Taxonomy" id="65605"/>
    <lineage>
        <taxon>Bacteria</taxon>
        <taxon>Bacillati</taxon>
        <taxon>Actinomycetota</taxon>
        <taxon>Actinomycetes</taxon>
        <taxon>Kitasatosporales</taxon>
        <taxon>Streptomycetaceae</taxon>
        <taxon>Streptomyces</taxon>
    </lineage>
</organism>
<dbReference type="PANTHER" id="PTHR30193:SF42">
    <property type="entry name" value="ABC TRANSPORTER PERMEASE PROTEIN"/>
    <property type="match status" value="1"/>
</dbReference>
<feature type="transmembrane region" description="Helical" evidence="7">
    <location>
        <begin position="36"/>
        <end position="60"/>
    </location>
</feature>
<feature type="transmembrane region" description="Helical" evidence="7">
    <location>
        <begin position="98"/>
        <end position="119"/>
    </location>
</feature>
<dbReference type="Gene3D" id="1.10.3720.10">
    <property type="entry name" value="MetI-like"/>
    <property type="match status" value="1"/>
</dbReference>
<feature type="transmembrane region" description="Helical" evidence="7">
    <location>
        <begin position="324"/>
        <end position="344"/>
    </location>
</feature>
<evidence type="ECO:0000256" key="4">
    <source>
        <dbReference type="ARBA" id="ARBA00022692"/>
    </source>
</evidence>
<evidence type="ECO:0000256" key="1">
    <source>
        <dbReference type="ARBA" id="ARBA00004651"/>
    </source>
</evidence>
<dbReference type="InterPro" id="IPR000515">
    <property type="entry name" value="MetI-like"/>
</dbReference>
<protein>
    <submittedName>
        <fullName evidence="9">Sugar ABC transporter permease</fullName>
    </submittedName>
</protein>
<feature type="transmembrane region" description="Helical" evidence="7">
    <location>
        <begin position="216"/>
        <end position="244"/>
    </location>
</feature>
<keyword evidence="3" id="KW-1003">Cell membrane</keyword>
<sequence>MTHTGTVPARPLARTGRLRNHGRWARLRHTWLGPALVAPSFLLLAVFVYGFIGFTVFISLTQRWNPFNRVTDLRSDLLGNYADLFSTPRFQADLRNTVVFTVLFLLASVAIGLVLAVLVHHVVLGRAFFRSVFLFPYALSFIVTGVVWRWIFTPQTGANLLLKATGISGAYASLTGKPLQPDWITDRRVVGELNGVLEAVIPGGTYLHTQVGIPLALIPVVIAAAWQLGGFAMAMYLAGLAAIPDEVREAALMDGAGPLQTYRKVILPMLRPVTLTTLVILGHVSLKIFDLVYAMAGSGVGFSTDVPGIFVYEQMFRALHYSAGAAASVVMLLLVCAVVVPYLVRTYAREDS</sequence>